<dbReference type="OrthoDB" id="6006870at2"/>
<evidence type="ECO:0000313" key="4">
    <source>
        <dbReference type="Proteomes" id="UP000233748"/>
    </source>
</evidence>
<evidence type="ECO:0000313" key="1">
    <source>
        <dbReference type="EMBL" id="PKV10558.1"/>
    </source>
</evidence>
<accession>A0A2N3RDJ6</accession>
<dbReference type="AlphaFoldDB" id="A0A2N3RDJ6"/>
<dbReference type="EMBL" id="PHKW01000034">
    <property type="protein sequence ID" value="PKV14837.1"/>
    <property type="molecule type" value="Genomic_DNA"/>
</dbReference>
<evidence type="ECO:0000313" key="2">
    <source>
        <dbReference type="EMBL" id="PKV14837.1"/>
    </source>
</evidence>
<name>A0A2N3RDJ6_9XANT</name>
<sequence length="174" mass="19304">MAGLLVFVVASPQAYCAEERVEKLVSLFNGGGYVSQSQVEALVADAKTSILKDEMLHRYYKVSFIAPSSQIKELRFGSHRGDAKSQEWTVGSLSAFFSDSKMEGCERYDSFIKNMGFVEKMREPRASIRGASWTRPAILSKGPYVISISTTDVTSPCVSSLTIVEEKNYPKTQH</sequence>
<dbReference type="EMBL" id="PHKV01000037">
    <property type="protein sequence ID" value="PKV10558.1"/>
    <property type="molecule type" value="Genomic_DNA"/>
</dbReference>
<proteinExistence type="predicted"/>
<gene>
    <name evidence="1" type="ORF">XpruCFBP8353_22815</name>
    <name evidence="2" type="ORF">XpruCFBP8354_22850</name>
</gene>
<organism evidence="1 3">
    <name type="scientific">Xanthomonas prunicola</name>
    <dbReference type="NCBI Taxonomy" id="2053930"/>
    <lineage>
        <taxon>Bacteria</taxon>
        <taxon>Pseudomonadati</taxon>
        <taxon>Pseudomonadota</taxon>
        <taxon>Gammaproteobacteria</taxon>
        <taxon>Lysobacterales</taxon>
        <taxon>Lysobacteraceae</taxon>
        <taxon>Xanthomonas</taxon>
    </lineage>
</organism>
<keyword evidence="4" id="KW-1185">Reference proteome</keyword>
<evidence type="ECO:0000313" key="3">
    <source>
        <dbReference type="Proteomes" id="UP000233720"/>
    </source>
</evidence>
<dbReference type="Proteomes" id="UP000233720">
    <property type="component" value="Unassembled WGS sequence"/>
</dbReference>
<reference evidence="3 4" key="1">
    <citation type="submission" date="2017-11" db="EMBL/GenBank/DDBJ databases">
        <title>Xanthomonas prunicola sp. nov., a novel pathogen that affects nectarine (Prunus persica var. nectarine) trees.</title>
        <authorList>
            <person name="Lopez M."/>
            <person name="Lopez-Soriano P."/>
            <person name="Garita-Cambronero J."/>
            <person name="Beltran C."/>
            <person name="Taghouti G."/>
            <person name="Portier P."/>
            <person name="Cubero J."/>
            <person name="Fischer-Le Saux M."/>
            <person name="Marco-Noales E."/>
        </authorList>
    </citation>
    <scope>NUCLEOTIDE SEQUENCE [LARGE SCALE GENOMIC DNA]</scope>
    <source>
        <strain evidence="1 3">CFBP8353</strain>
        <strain evidence="2 4">CFBP8354</strain>
    </source>
</reference>
<dbReference type="Proteomes" id="UP000233748">
    <property type="component" value="Unassembled WGS sequence"/>
</dbReference>
<comment type="caution">
    <text evidence="1">The sequence shown here is derived from an EMBL/GenBank/DDBJ whole genome shotgun (WGS) entry which is preliminary data.</text>
</comment>
<protein>
    <submittedName>
        <fullName evidence="1">Uncharacterized protein</fullName>
    </submittedName>
</protein>